<sequence>SLALAFQSRPPPSILTMSATIVILASLGLLALVSASSSLVDVNDYDAAVAAEGSALAALEAASAWRAAARGGRGRRELENDEPFRLCGADLLLSTGKICASCPGKTKRSADQSFSRTRRASVFPKISNMCCRDRCRPSEVRSICCNA</sequence>
<comment type="caution">
    <text evidence="3">The sequence shown here is derived from an EMBL/GenBank/DDBJ whole genome shotgun (WGS) entry which is preliminary data.</text>
</comment>
<gene>
    <name evidence="3" type="ORF">PMAYCL1PPCAC_08574</name>
</gene>
<organism evidence="3 4">
    <name type="scientific">Pristionchus mayeri</name>
    <dbReference type="NCBI Taxonomy" id="1317129"/>
    <lineage>
        <taxon>Eukaryota</taxon>
        <taxon>Metazoa</taxon>
        <taxon>Ecdysozoa</taxon>
        <taxon>Nematoda</taxon>
        <taxon>Chromadorea</taxon>
        <taxon>Rhabditida</taxon>
        <taxon>Rhabditina</taxon>
        <taxon>Diplogasteromorpha</taxon>
        <taxon>Diplogasteroidea</taxon>
        <taxon>Neodiplogasteridae</taxon>
        <taxon>Pristionchus</taxon>
    </lineage>
</organism>
<dbReference type="EMBL" id="BTRK01000002">
    <property type="protein sequence ID" value="GMR38379.1"/>
    <property type="molecule type" value="Genomic_DNA"/>
</dbReference>
<protein>
    <recommendedName>
        <fullName evidence="5">Insulin-like domain-containing protein</fullName>
    </recommendedName>
</protein>
<keyword evidence="1 2" id="KW-0732">Signal</keyword>
<evidence type="ECO:0000256" key="1">
    <source>
        <dbReference type="ARBA" id="ARBA00022729"/>
    </source>
</evidence>
<reference evidence="4" key="1">
    <citation type="submission" date="2022-10" db="EMBL/GenBank/DDBJ databases">
        <title>Genome assembly of Pristionchus species.</title>
        <authorList>
            <person name="Yoshida K."/>
            <person name="Sommer R.J."/>
        </authorList>
    </citation>
    <scope>NUCLEOTIDE SEQUENCE [LARGE SCALE GENOMIC DNA]</scope>
    <source>
        <strain evidence="4">RS5460</strain>
    </source>
</reference>
<feature type="signal peptide" evidence="2">
    <location>
        <begin position="1"/>
        <end position="35"/>
    </location>
</feature>
<dbReference type="InterPro" id="IPR036438">
    <property type="entry name" value="Insulin-like_sf"/>
</dbReference>
<evidence type="ECO:0008006" key="5">
    <source>
        <dbReference type="Google" id="ProtNLM"/>
    </source>
</evidence>
<feature type="chain" id="PRO_5043046975" description="Insulin-like domain-containing protein" evidence="2">
    <location>
        <begin position="36"/>
        <end position="147"/>
    </location>
</feature>
<proteinExistence type="predicted"/>
<name>A0AAN4ZE93_9BILA</name>
<evidence type="ECO:0000313" key="3">
    <source>
        <dbReference type="EMBL" id="GMR38379.1"/>
    </source>
</evidence>
<evidence type="ECO:0000256" key="2">
    <source>
        <dbReference type="SAM" id="SignalP"/>
    </source>
</evidence>
<keyword evidence="4" id="KW-1185">Reference proteome</keyword>
<dbReference type="Proteomes" id="UP001328107">
    <property type="component" value="Unassembled WGS sequence"/>
</dbReference>
<evidence type="ECO:0000313" key="4">
    <source>
        <dbReference type="Proteomes" id="UP001328107"/>
    </source>
</evidence>
<dbReference type="AlphaFoldDB" id="A0AAN4ZE93"/>
<dbReference type="SUPFAM" id="SSF56994">
    <property type="entry name" value="Insulin-like"/>
    <property type="match status" value="1"/>
</dbReference>
<accession>A0AAN4ZE93</accession>
<feature type="non-terminal residue" evidence="3">
    <location>
        <position position="1"/>
    </location>
</feature>